<accession>A0A5M3XHC2</accession>
<dbReference type="InterPro" id="IPR036291">
    <property type="entry name" value="NAD(P)-bd_dom_sf"/>
</dbReference>
<dbReference type="PANTHER" id="PTHR43431">
    <property type="entry name" value="OXIDOREDUCTASE, SHORT CHAIN DEHYDROGENASE/REDUCTASE FAMILY (AFU_ORTHOLOGUE AFUA_5G14000)"/>
    <property type="match status" value="1"/>
</dbReference>
<dbReference type="OrthoDB" id="9799818at2"/>
<dbReference type="RefSeq" id="WP_155344671.1">
    <property type="nucleotide sequence ID" value="NZ_BAAAHM010000022.1"/>
</dbReference>
<evidence type="ECO:0000313" key="3">
    <source>
        <dbReference type="Proteomes" id="UP000377595"/>
    </source>
</evidence>
<feature type="compositionally biased region" description="Basic residues" evidence="1">
    <location>
        <begin position="226"/>
        <end position="241"/>
    </location>
</feature>
<dbReference type="Proteomes" id="UP000377595">
    <property type="component" value="Unassembled WGS sequence"/>
</dbReference>
<name>A0A5M3XHC2_9ACTN</name>
<gene>
    <name evidence="2" type="ORF">Aple_024950</name>
</gene>
<feature type="compositionally biased region" description="Basic residues" evidence="1">
    <location>
        <begin position="205"/>
        <end position="218"/>
    </location>
</feature>
<reference evidence="2 3" key="1">
    <citation type="submission" date="2019-10" db="EMBL/GenBank/DDBJ databases">
        <title>Whole genome shotgun sequence of Acrocarpospora pleiomorpha NBRC 16267.</title>
        <authorList>
            <person name="Ichikawa N."/>
            <person name="Kimura A."/>
            <person name="Kitahashi Y."/>
            <person name="Komaki H."/>
            <person name="Oguchi A."/>
        </authorList>
    </citation>
    <scope>NUCLEOTIDE SEQUENCE [LARGE SCALE GENOMIC DNA]</scope>
    <source>
        <strain evidence="2 3">NBRC 16267</strain>
    </source>
</reference>
<organism evidence="2 3">
    <name type="scientific">Acrocarpospora pleiomorpha</name>
    <dbReference type="NCBI Taxonomy" id="90975"/>
    <lineage>
        <taxon>Bacteria</taxon>
        <taxon>Bacillati</taxon>
        <taxon>Actinomycetota</taxon>
        <taxon>Actinomycetes</taxon>
        <taxon>Streptosporangiales</taxon>
        <taxon>Streptosporangiaceae</taxon>
        <taxon>Acrocarpospora</taxon>
    </lineage>
</organism>
<evidence type="ECO:0008006" key="4">
    <source>
        <dbReference type="Google" id="ProtNLM"/>
    </source>
</evidence>
<dbReference type="Pfam" id="PF00106">
    <property type="entry name" value="adh_short"/>
    <property type="match status" value="1"/>
</dbReference>
<dbReference type="InterPro" id="IPR002347">
    <property type="entry name" value="SDR_fam"/>
</dbReference>
<dbReference type="CDD" id="cd05233">
    <property type="entry name" value="SDR_c"/>
    <property type="match status" value="1"/>
</dbReference>
<dbReference type="PANTHER" id="PTHR43431:SF7">
    <property type="entry name" value="OXIDOREDUCTASE, SHORT CHAIN DEHYDROGENASE_REDUCTASE FAMILY (AFU_ORTHOLOGUE AFUA_5G14000)"/>
    <property type="match status" value="1"/>
</dbReference>
<dbReference type="SUPFAM" id="SSF51735">
    <property type="entry name" value="NAD(P)-binding Rossmann-fold domains"/>
    <property type="match status" value="1"/>
</dbReference>
<evidence type="ECO:0000256" key="1">
    <source>
        <dbReference type="SAM" id="MobiDB-lite"/>
    </source>
</evidence>
<sequence>MSVIAIVGAGPGLGVEIARAFGKKGFTVAMVARNAAKLDALAAGLRAEGIEAAGFRGDIGEPDTITEAFTLIKERYGAIDVLEFSPADPTLGGAGVLNVDPANLQPQIDFYLNGAIHTVRQVAADMIAAKSGTILITTGGGSITPVPALANINIAATGLRNWTLNLHNELKPHNISDQGLLRPGHTPFLVHVADRRRLPGAPDRPRRHPARPQPHPRPRRPDPHLPHRRLRRHRHRRRHRTDQRPGLDRSGRASWSYLFTVSYLNRRRILPRNLMAFLDDAHRLGLLRAVGPIYQFRHADLQDHLADQPT</sequence>
<dbReference type="Gene3D" id="3.40.50.720">
    <property type="entry name" value="NAD(P)-binding Rossmann-like Domain"/>
    <property type="match status" value="1"/>
</dbReference>
<comment type="caution">
    <text evidence="2">The sequence shown here is derived from an EMBL/GenBank/DDBJ whole genome shotgun (WGS) entry which is preliminary data.</text>
</comment>
<feature type="region of interest" description="Disordered" evidence="1">
    <location>
        <begin position="196"/>
        <end position="248"/>
    </location>
</feature>
<evidence type="ECO:0000313" key="2">
    <source>
        <dbReference type="EMBL" id="GES19599.1"/>
    </source>
</evidence>
<protein>
    <recommendedName>
        <fullName evidence="4">Short-chain dehydrogenase</fullName>
    </recommendedName>
</protein>
<proteinExistence type="predicted"/>
<keyword evidence="3" id="KW-1185">Reference proteome</keyword>
<dbReference type="EMBL" id="BLAF01000012">
    <property type="protein sequence ID" value="GES19599.1"/>
    <property type="molecule type" value="Genomic_DNA"/>
</dbReference>
<dbReference type="AlphaFoldDB" id="A0A5M3XHC2"/>